<proteinExistence type="predicted"/>
<evidence type="ECO:0000313" key="1">
    <source>
        <dbReference type="EMBL" id="XCD08422.1"/>
    </source>
</evidence>
<reference evidence="1" key="1">
    <citation type="submission" date="2024-03" db="EMBL/GenBank/DDBJ databases">
        <title>Diverse circular DNA viruses in blood, oral, and fecal samples of captive lemurs.</title>
        <authorList>
            <person name="Paietta E.N."/>
            <person name="Kraberger S."/>
            <person name="Lund M.C."/>
            <person name="Custer J.M."/>
            <person name="Vargas K.M."/>
            <person name="Ehmke E.E."/>
            <person name="Yoder A.D."/>
            <person name="Varsani A."/>
        </authorList>
    </citation>
    <scope>NUCLEOTIDE SEQUENCE</scope>
    <source>
        <strain evidence="1">Duke_30FF_63</strain>
    </source>
</reference>
<name>A0AAU8B7X0_9CAUD</name>
<dbReference type="EMBL" id="PP511876">
    <property type="protein sequence ID" value="XCD08422.1"/>
    <property type="molecule type" value="Genomic_DNA"/>
</dbReference>
<accession>A0AAU8B7X0</accession>
<sequence>MIKELREDTHFHASVKCYTFNVYDLTKGTPYECTSYVPDFADEPREQLRFAMLMSEQEAFAHAKARVIRRFTAGDWKPYTQAADVPTE</sequence>
<organism evidence="1">
    <name type="scientific">Dulem virus 42</name>
    <dbReference type="NCBI Taxonomy" id="3145760"/>
    <lineage>
        <taxon>Viruses</taxon>
        <taxon>Duplodnaviria</taxon>
        <taxon>Heunggongvirae</taxon>
        <taxon>Uroviricota</taxon>
        <taxon>Caudoviricetes</taxon>
    </lineage>
</organism>
<protein>
    <submittedName>
        <fullName evidence="1">Uncharacterized protein</fullName>
    </submittedName>
</protein>